<reference evidence="1 2" key="1">
    <citation type="submission" date="2017-02" db="EMBL/GenBank/DDBJ databases">
        <title>Whole genome sequencing of Metallibacterium scheffleri DSM 24874 (T).</title>
        <authorList>
            <person name="Kumar S."/>
            <person name="Patil P."/>
            <person name="Patil P.B."/>
        </authorList>
    </citation>
    <scope>NUCLEOTIDE SEQUENCE [LARGE SCALE GENOMIC DNA]</scope>
    <source>
        <strain evidence="1 2">DSM 24874</strain>
    </source>
</reference>
<dbReference type="InterPro" id="IPR023214">
    <property type="entry name" value="HAD_sf"/>
</dbReference>
<dbReference type="RefSeq" id="WP_081126472.1">
    <property type="nucleotide sequence ID" value="NZ_DAHXOC010000014.1"/>
</dbReference>
<dbReference type="AlphaFoldDB" id="A0A4S3KG00"/>
<sequence length="229" mass="25325">MSIPAETGVAASAPCTVLFDFDGVLVRGDSFSHFLWKRFRLQPWRALLLLPTLPLAPVALNRHGRWWLVRWLVRVALLGLDQAQYRVVVESHARVQALRRGAFLRDAVSSLRRHLLRGDRVVIVTGCEEHLARALLDAVGLDDIELVASQLRPGVLGMRSDVHNVGAEKVRQLARHGIAPPWACAYSDAGVDLPILAAAEAAVLVNPDAALRMRMQARLGDRYAEVDWG</sequence>
<dbReference type="SUPFAM" id="SSF56784">
    <property type="entry name" value="HAD-like"/>
    <property type="match status" value="1"/>
</dbReference>
<name>A0A4S3KG00_9GAMM</name>
<dbReference type="Gene3D" id="3.40.50.1000">
    <property type="entry name" value="HAD superfamily/HAD-like"/>
    <property type="match status" value="1"/>
</dbReference>
<dbReference type="Proteomes" id="UP000307749">
    <property type="component" value="Unassembled WGS sequence"/>
</dbReference>
<gene>
    <name evidence="1" type="ORF">B1806_14855</name>
</gene>
<comment type="caution">
    <text evidence="1">The sequence shown here is derived from an EMBL/GenBank/DDBJ whole genome shotgun (WGS) entry which is preliminary data.</text>
</comment>
<protein>
    <recommendedName>
        <fullName evidence="3">Haloacid dehalogenase</fullName>
    </recommendedName>
</protein>
<dbReference type="InterPro" id="IPR036412">
    <property type="entry name" value="HAD-like_sf"/>
</dbReference>
<proteinExistence type="predicted"/>
<dbReference type="EMBL" id="MWQO01000060">
    <property type="protein sequence ID" value="THD07513.1"/>
    <property type="molecule type" value="Genomic_DNA"/>
</dbReference>
<dbReference type="Pfam" id="PF12710">
    <property type="entry name" value="HAD"/>
    <property type="match status" value="1"/>
</dbReference>
<evidence type="ECO:0000313" key="1">
    <source>
        <dbReference type="EMBL" id="THD07513.1"/>
    </source>
</evidence>
<accession>A0A4S3KG00</accession>
<dbReference type="OrthoDB" id="9784466at2"/>
<organism evidence="1 2">
    <name type="scientific">Metallibacterium scheffleri</name>
    <dbReference type="NCBI Taxonomy" id="993689"/>
    <lineage>
        <taxon>Bacteria</taxon>
        <taxon>Pseudomonadati</taxon>
        <taxon>Pseudomonadota</taxon>
        <taxon>Gammaproteobacteria</taxon>
        <taxon>Lysobacterales</taxon>
        <taxon>Rhodanobacteraceae</taxon>
        <taxon>Metallibacterium</taxon>
    </lineage>
</organism>
<evidence type="ECO:0000313" key="2">
    <source>
        <dbReference type="Proteomes" id="UP000307749"/>
    </source>
</evidence>
<keyword evidence="2" id="KW-1185">Reference proteome</keyword>
<dbReference type="STRING" id="993689.GCA_002077135_01157"/>
<dbReference type="Gene3D" id="1.20.1440.100">
    <property type="entry name" value="SG protein - dephosphorylation function"/>
    <property type="match status" value="1"/>
</dbReference>
<evidence type="ECO:0008006" key="3">
    <source>
        <dbReference type="Google" id="ProtNLM"/>
    </source>
</evidence>